<dbReference type="GO" id="GO:0016614">
    <property type="term" value="F:oxidoreductase activity, acting on CH-OH group of donors"/>
    <property type="evidence" value="ECO:0007669"/>
    <property type="project" value="InterPro"/>
</dbReference>
<dbReference type="Gene3D" id="3.50.50.60">
    <property type="entry name" value="FAD/NAD(P)-binding domain"/>
    <property type="match status" value="1"/>
</dbReference>
<dbReference type="GO" id="GO:0050660">
    <property type="term" value="F:flavin adenine dinucleotide binding"/>
    <property type="evidence" value="ECO:0007669"/>
    <property type="project" value="InterPro"/>
</dbReference>
<feature type="signal peptide" evidence="5">
    <location>
        <begin position="1"/>
        <end position="26"/>
    </location>
</feature>
<name>A0A1D2M7L9_ORCCI</name>
<protein>
    <submittedName>
        <fullName evidence="7">Glucose dehydrogenase [FAD, quinone]</fullName>
    </submittedName>
</protein>
<sequence>MIPRNNSPIPIVLLTAIPSLIGSSECCCNGLTTDPKQIAKYQLQLTISFWGGSAGCVVAARLSENSQVSVLLLEAGGNPNPISFVPMATPFLQNHPATDWQYQTVPLNFSDYPPLIKPLSWPRGKGLGGSSTTNFMIYMRGNPKDFDQWATITGNYRWSYANVEKYFHKMEDYHGRYEGDYHGKNGPLSIETVKYAPGLENFLEAVKESGFSVRDLNARQEEGKSFVKLVNKNSITK</sequence>
<dbReference type="Proteomes" id="UP000094527">
    <property type="component" value="Unassembled WGS sequence"/>
</dbReference>
<evidence type="ECO:0000256" key="4">
    <source>
        <dbReference type="ARBA" id="ARBA00022827"/>
    </source>
</evidence>
<feature type="chain" id="PRO_5008903584" evidence="5">
    <location>
        <begin position="27"/>
        <end position="237"/>
    </location>
</feature>
<comment type="caution">
    <text evidence="7">The sequence shown here is derived from an EMBL/GenBank/DDBJ whole genome shotgun (WGS) entry which is preliminary data.</text>
</comment>
<feature type="domain" description="Glucose-methanol-choline oxidoreductase N-terminal" evidence="6">
    <location>
        <begin position="117"/>
        <end position="228"/>
    </location>
</feature>
<comment type="cofactor">
    <cofactor evidence="1">
        <name>FAD</name>
        <dbReference type="ChEBI" id="CHEBI:57692"/>
    </cofactor>
</comment>
<keyword evidence="5" id="KW-0732">Signal</keyword>
<proteinExistence type="inferred from homology"/>
<evidence type="ECO:0000256" key="5">
    <source>
        <dbReference type="SAM" id="SignalP"/>
    </source>
</evidence>
<evidence type="ECO:0000259" key="6">
    <source>
        <dbReference type="Pfam" id="PF00732"/>
    </source>
</evidence>
<reference evidence="7 8" key="1">
    <citation type="journal article" date="2016" name="Genome Biol. Evol.">
        <title>Gene Family Evolution Reflects Adaptation to Soil Environmental Stressors in the Genome of the Collembolan Orchesella cincta.</title>
        <authorList>
            <person name="Faddeeva-Vakhrusheva A."/>
            <person name="Derks M.F."/>
            <person name="Anvar S.Y."/>
            <person name="Agamennone V."/>
            <person name="Suring W."/>
            <person name="Smit S."/>
            <person name="van Straalen N.M."/>
            <person name="Roelofs D."/>
        </authorList>
    </citation>
    <scope>NUCLEOTIDE SEQUENCE [LARGE SCALE GENOMIC DNA]</scope>
    <source>
        <tissue evidence="7">Mixed pool</tissue>
    </source>
</reference>
<dbReference type="STRING" id="48709.A0A1D2M7L9"/>
<dbReference type="AlphaFoldDB" id="A0A1D2M7L9"/>
<comment type="similarity">
    <text evidence="2">Belongs to the GMC oxidoreductase family.</text>
</comment>
<evidence type="ECO:0000313" key="8">
    <source>
        <dbReference type="Proteomes" id="UP000094527"/>
    </source>
</evidence>
<dbReference type="PANTHER" id="PTHR11552:SF147">
    <property type="entry name" value="CHOLINE DEHYDROGENASE, MITOCHONDRIAL"/>
    <property type="match status" value="1"/>
</dbReference>
<organism evidence="7 8">
    <name type="scientific">Orchesella cincta</name>
    <name type="common">Springtail</name>
    <name type="synonym">Podura cincta</name>
    <dbReference type="NCBI Taxonomy" id="48709"/>
    <lineage>
        <taxon>Eukaryota</taxon>
        <taxon>Metazoa</taxon>
        <taxon>Ecdysozoa</taxon>
        <taxon>Arthropoda</taxon>
        <taxon>Hexapoda</taxon>
        <taxon>Collembola</taxon>
        <taxon>Entomobryomorpha</taxon>
        <taxon>Entomobryoidea</taxon>
        <taxon>Orchesellidae</taxon>
        <taxon>Orchesellinae</taxon>
        <taxon>Orchesella</taxon>
    </lineage>
</organism>
<accession>A0A1D2M7L9</accession>
<dbReference type="OrthoDB" id="269227at2759"/>
<keyword evidence="4" id="KW-0274">FAD</keyword>
<dbReference type="OMA" id="PANIFPY"/>
<dbReference type="PANTHER" id="PTHR11552">
    <property type="entry name" value="GLUCOSE-METHANOL-CHOLINE GMC OXIDOREDUCTASE"/>
    <property type="match status" value="1"/>
</dbReference>
<dbReference type="SUPFAM" id="SSF51905">
    <property type="entry name" value="FAD/NAD(P)-binding domain"/>
    <property type="match status" value="1"/>
</dbReference>
<dbReference type="Pfam" id="PF00732">
    <property type="entry name" value="GMC_oxred_N"/>
    <property type="match status" value="1"/>
</dbReference>
<evidence type="ECO:0000256" key="3">
    <source>
        <dbReference type="ARBA" id="ARBA00022630"/>
    </source>
</evidence>
<evidence type="ECO:0000256" key="2">
    <source>
        <dbReference type="ARBA" id="ARBA00010790"/>
    </source>
</evidence>
<gene>
    <name evidence="7" type="ORF">Ocin01_17772</name>
</gene>
<dbReference type="InterPro" id="IPR000172">
    <property type="entry name" value="GMC_OxRdtase_N"/>
</dbReference>
<keyword evidence="8" id="KW-1185">Reference proteome</keyword>
<evidence type="ECO:0000256" key="1">
    <source>
        <dbReference type="ARBA" id="ARBA00001974"/>
    </source>
</evidence>
<dbReference type="EMBL" id="LJIJ01003067">
    <property type="protein sequence ID" value="ODM88912.1"/>
    <property type="molecule type" value="Genomic_DNA"/>
</dbReference>
<evidence type="ECO:0000313" key="7">
    <source>
        <dbReference type="EMBL" id="ODM88912.1"/>
    </source>
</evidence>
<dbReference type="Gene3D" id="3.30.560.10">
    <property type="entry name" value="Glucose Oxidase, domain 3"/>
    <property type="match status" value="1"/>
</dbReference>
<dbReference type="InterPro" id="IPR012132">
    <property type="entry name" value="GMC_OxRdtase"/>
</dbReference>
<keyword evidence="3" id="KW-0285">Flavoprotein</keyword>
<dbReference type="InterPro" id="IPR036188">
    <property type="entry name" value="FAD/NAD-bd_sf"/>
</dbReference>